<dbReference type="PANTHER" id="PTHR42705:SF2">
    <property type="entry name" value="BIFUNCTIONAL NON-HOMOLOGOUS END JOINING PROTEIN LIGD"/>
    <property type="match status" value="1"/>
</dbReference>
<keyword evidence="2" id="KW-0436">Ligase</keyword>
<dbReference type="KEGG" id="lok:Loa_02404"/>
<proteinExistence type="predicted"/>
<dbReference type="InterPro" id="IPR052171">
    <property type="entry name" value="NHEJ_LigD"/>
</dbReference>
<dbReference type="Proteomes" id="UP000018838">
    <property type="component" value="Chromosome"/>
</dbReference>
<name>W0BGV8_9GAMM</name>
<protein>
    <submittedName>
        <fullName evidence="2">Putative eukaryotic-type DNA primase</fullName>
        <ecNumber evidence="2">6.5.1.1</ecNumber>
    </submittedName>
</protein>
<accession>W0BGV8</accession>
<dbReference type="InterPro" id="IPR014145">
    <property type="entry name" value="LigD_pol_dom"/>
</dbReference>
<sequence>MEIHEVEISHPDKILFSEDHFLKKDIAEYYCRIAPYILPWIEGRPITLKRYPDGIEHEGFFNKHVPDYFPDFIQRLQVPMETEGGLNMNMVGVNEARDLVYLAGQNTIELHVALAKMQDVKKPDQIIFDLDPADNDFEKVRAVALELKDLLDFMEVSSFVKTSGSKGVHIHVPIKVCGSFKEIKIIARKLAEKLHERCLDLTTLEQRKKNEVVRFLLIICVMITQ</sequence>
<dbReference type="STRING" id="1268635.Loa_02404"/>
<reference evidence="2 3" key="1">
    <citation type="journal article" date="2013" name="Int. J. Med. Microbiol.">
        <title>Legionella oakridgensis ATCC 33761 genome sequence and phenotypic characterization reveals its replication capacity in amoebae.</title>
        <authorList>
            <person name="Brzuszkiewicz E."/>
            <person name="Schulz T."/>
            <person name="Rydzewski K."/>
            <person name="Daniel R."/>
            <person name="Gillmaier N."/>
            <person name="Dittmann C."/>
            <person name="Holland G."/>
            <person name="Schunder E."/>
            <person name="Lautner M."/>
            <person name="Eisenreich W."/>
            <person name="Luck C."/>
            <person name="Heuner K."/>
        </authorList>
    </citation>
    <scope>NUCLEOTIDE SEQUENCE [LARGE SCALE GENOMIC DNA]</scope>
    <source>
        <strain>OR-10</strain>
        <strain evidence="3">ATCC 33761</strain>
    </source>
</reference>
<dbReference type="EMBL" id="CP004006">
    <property type="protein sequence ID" value="AHE67946.1"/>
    <property type="molecule type" value="Genomic_DNA"/>
</dbReference>
<dbReference type="Pfam" id="PF21686">
    <property type="entry name" value="LigD_Prim-Pol"/>
    <property type="match status" value="1"/>
</dbReference>
<organism evidence="2 3">
    <name type="scientific">Legionella oakridgensis ATCC 33761 = DSM 21215</name>
    <dbReference type="NCBI Taxonomy" id="1268635"/>
    <lineage>
        <taxon>Bacteria</taxon>
        <taxon>Pseudomonadati</taxon>
        <taxon>Pseudomonadota</taxon>
        <taxon>Gammaproteobacteria</taxon>
        <taxon>Legionellales</taxon>
        <taxon>Legionellaceae</taxon>
        <taxon>Legionella</taxon>
    </lineage>
</organism>
<dbReference type="Gene3D" id="3.90.920.10">
    <property type="entry name" value="DNA primase, PRIM domain"/>
    <property type="match status" value="1"/>
</dbReference>
<dbReference type="PATRIC" id="fig|1268635.3.peg.2467"/>
<evidence type="ECO:0000313" key="3">
    <source>
        <dbReference type="Proteomes" id="UP000018838"/>
    </source>
</evidence>
<feature type="domain" description="DNA ligase D polymerase" evidence="1">
    <location>
        <begin position="23"/>
        <end position="211"/>
    </location>
</feature>
<evidence type="ECO:0000259" key="1">
    <source>
        <dbReference type="Pfam" id="PF21686"/>
    </source>
</evidence>
<dbReference type="GO" id="GO:0003910">
    <property type="term" value="F:DNA ligase (ATP) activity"/>
    <property type="evidence" value="ECO:0007669"/>
    <property type="project" value="UniProtKB-EC"/>
</dbReference>
<dbReference type="AlphaFoldDB" id="W0BGV8"/>
<dbReference type="eggNOG" id="COG3285">
    <property type="taxonomic scope" value="Bacteria"/>
</dbReference>
<keyword evidence="3" id="KW-1185">Reference proteome</keyword>
<evidence type="ECO:0000313" key="2">
    <source>
        <dbReference type="EMBL" id="AHE67946.1"/>
    </source>
</evidence>
<gene>
    <name evidence="2" type="ORF">Loa_02404</name>
</gene>
<dbReference type="PANTHER" id="PTHR42705">
    <property type="entry name" value="BIFUNCTIONAL NON-HOMOLOGOUS END JOINING PROTEIN LIGD"/>
    <property type="match status" value="1"/>
</dbReference>
<dbReference type="EC" id="6.5.1.1" evidence="2"/>
<dbReference type="HOGENOM" id="CLU_1228660_0_0_6"/>